<dbReference type="EMBL" id="CAXAMM010036624">
    <property type="protein sequence ID" value="CAK9076024.1"/>
    <property type="molecule type" value="Genomic_DNA"/>
</dbReference>
<sequence>NAMSMPVVGSTLFAVLCFGHFGDNRLPTLPIRLPTPSSQATTLALPGNESSSDDEDVSSNDAD</sequence>
<feature type="compositionally biased region" description="Acidic residues" evidence="1">
    <location>
        <begin position="51"/>
        <end position="63"/>
    </location>
</feature>
<gene>
    <name evidence="2" type="ORF">SCF082_LOCUS36720</name>
</gene>
<evidence type="ECO:0000313" key="3">
    <source>
        <dbReference type="Proteomes" id="UP001642464"/>
    </source>
</evidence>
<comment type="caution">
    <text evidence="2">The sequence shown here is derived from an EMBL/GenBank/DDBJ whole genome shotgun (WGS) entry which is preliminary data.</text>
</comment>
<name>A0ABP0PLY9_9DINO</name>
<reference evidence="2 3" key="1">
    <citation type="submission" date="2024-02" db="EMBL/GenBank/DDBJ databases">
        <authorList>
            <person name="Chen Y."/>
            <person name="Shah S."/>
            <person name="Dougan E. K."/>
            <person name="Thang M."/>
            <person name="Chan C."/>
        </authorList>
    </citation>
    <scope>NUCLEOTIDE SEQUENCE [LARGE SCALE GENOMIC DNA]</scope>
</reference>
<keyword evidence="3" id="KW-1185">Reference proteome</keyword>
<protein>
    <submittedName>
        <fullName evidence="2">Uncharacterized protein</fullName>
    </submittedName>
</protein>
<accession>A0ABP0PLY9</accession>
<evidence type="ECO:0000313" key="2">
    <source>
        <dbReference type="EMBL" id="CAK9076024.1"/>
    </source>
</evidence>
<proteinExistence type="predicted"/>
<feature type="region of interest" description="Disordered" evidence="1">
    <location>
        <begin position="37"/>
        <end position="63"/>
    </location>
</feature>
<feature type="non-terminal residue" evidence="2">
    <location>
        <position position="1"/>
    </location>
</feature>
<dbReference type="Proteomes" id="UP001642464">
    <property type="component" value="Unassembled WGS sequence"/>
</dbReference>
<organism evidence="2 3">
    <name type="scientific">Durusdinium trenchii</name>
    <dbReference type="NCBI Taxonomy" id="1381693"/>
    <lineage>
        <taxon>Eukaryota</taxon>
        <taxon>Sar</taxon>
        <taxon>Alveolata</taxon>
        <taxon>Dinophyceae</taxon>
        <taxon>Suessiales</taxon>
        <taxon>Symbiodiniaceae</taxon>
        <taxon>Durusdinium</taxon>
    </lineage>
</organism>
<evidence type="ECO:0000256" key="1">
    <source>
        <dbReference type="SAM" id="MobiDB-lite"/>
    </source>
</evidence>